<dbReference type="Pfam" id="PF01225">
    <property type="entry name" value="Mur_ligase"/>
    <property type="match status" value="1"/>
</dbReference>
<dbReference type="SUPFAM" id="SSF63418">
    <property type="entry name" value="MurE/MurF N-terminal domain"/>
    <property type="match status" value="1"/>
</dbReference>
<dbReference type="AlphaFoldDB" id="A0A7C5DZ82"/>
<reference evidence="6" key="1">
    <citation type="journal article" date="2020" name="mSystems">
        <title>Genome- and Community-Level Interaction Insights into Carbon Utilization and Element Cycling Functions of Hydrothermarchaeota in Hydrothermal Sediment.</title>
        <authorList>
            <person name="Zhou Z."/>
            <person name="Liu Y."/>
            <person name="Xu W."/>
            <person name="Pan J."/>
            <person name="Luo Z.H."/>
            <person name="Li M."/>
        </authorList>
    </citation>
    <scope>NUCLEOTIDE SEQUENCE [LARGE SCALE GENOMIC DNA]</scope>
    <source>
        <strain evidence="6">HyVt-80</strain>
    </source>
</reference>
<keyword evidence="2" id="KW-0547">Nucleotide-binding</keyword>
<feature type="non-terminal residue" evidence="6">
    <location>
        <position position="221"/>
    </location>
</feature>
<evidence type="ECO:0000313" key="6">
    <source>
        <dbReference type="EMBL" id="HHF08263.1"/>
    </source>
</evidence>
<dbReference type="EMBL" id="DRTH01000032">
    <property type="protein sequence ID" value="HHF08263.1"/>
    <property type="molecule type" value="Genomic_DNA"/>
</dbReference>
<dbReference type="Gene3D" id="3.40.1390.10">
    <property type="entry name" value="MurE/MurF, N-terminal domain"/>
    <property type="match status" value="1"/>
</dbReference>
<dbReference type="InterPro" id="IPR036565">
    <property type="entry name" value="Mur-like_cat_sf"/>
</dbReference>
<name>A0A7C5DZ82_9BACT</name>
<accession>A0A7C5DZ82</accession>
<keyword evidence="3" id="KW-0067">ATP-binding</keyword>
<dbReference type="GO" id="GO:0005524">
    <property type="term" value="F:ATP binding"/>
    <property type="evidence" value="ECO:0007669"/>
    <property type="project" value="UniProtKB-KW"/>
</dbReference>
<dbReference type="Gene3D" id="3.40.1190.10">
    <property type="entry name" value="Mur-like, catalytic domain"/>
    <property type="match status" value="1"/>
</dbReference>
<feature type="domain" description="Mur ligase central" evidence="5">
    <location>
        <begin position="97"/>
        <end position="217"/>
    </location>
</feature>
<dbReference type="GO" id="GO:0016881">
    <property type="term" value="F:acid-amino acid ligase activity"/>
    <property type="evidence" value="ECO:0007669"/>
    <property type="project" value="InterPro"/>
</dbReference>
<sequence length="221" mass="24833">MIDERIIVEFLKLTEGKKLKIDSRKIKPGDIFVALKGKHFDGNDFVKDALEQGAFLAITTKRFSDKRVFTVTDSCKLLYESAKRILNNMAIDFRIGITGSNGKSTTKELLYQALLKNAPVFKTPGNYNTEIGIPLAILENREALVSSKYAIFEFAADQRGDIKKLVELVRPNISILTNVGSAHLGNYKSHQELFEEKFSIFSKLKTDDIAVANGDDRRIVE</sequence>
<dbReference type="InterPro" id="IPR035911">
    <property type="entry name" value="MurE/MurF_N"/>
</dbReference>
<dbReference type="Pfam" id="PF08245">
    <property type="entry name" value="Mur_ligase_M"/>
    <property type="match status" value="1"/>
</dbReference>
<comment type="caution">
    <text evidence="6">The sequence shown here is derived from an EMBL/GenBank/DDBJ whole genome shotgun (WGS) entry which is preliminary data.</text>
</comment>
<keyword evidence="1 6" id="KW-0436">Ligase</keyword>
<proteinExistence type="predicted"/>
<protein>
    <submittedName>
        <fullName evidence="6">UDP-N-acetylmuramoyl-tripeptide--D-alanyl-D-alanine ligase</fullName>
    </submittedName>
</protein>
<evidence type="ECO:0000259" key="5">
    <source>
        <dbReference type="Pfam" id="PF08245"/>
    </source>
</evidence>
<feature type="domain" description="Mur ligase N-terminal catalytic" evidence="4">
    <location>
        <begin position="19"/>
        <end position="61"/>
    </location>
</feature>
<organism evidence="6">
    <name type="scientific">Kosmotoga arenicorallina</name>
    <dbReference type="NCBI Taxonomy" id="688066"/>
    <lineage>
        <taxon>Bacteria</taxon>
        <taxon>Thermotogati</taxon>
        <taxon>Thermotogota</taxon>
        <taxon>Thermotogae</taxon>
        <taxon>Kosmotogales</taxon>
        <taxon>Kosmotogaceae</taxon>
        <taxon>Kosmotoga</taxon>
    </lineage>
</organism>
<dbReference type="InterPro" id="IPR051046">
    <property type="entry name" value="MurCDEF_CellWall_CoF430Synth"/>
</dbReference>
<gene>
    <name evidence="6" type="ORF">ENL26_00625</name>
</gene>
<evidence type="ECO:0000256" key="2">
    <source>
        <dbReference type="ARBA" id="ARBA00022741"/>
    </source>
</evidence>
<evidence type="ECO:0000256" key="1">
    <source>
        <dbReference type="ARBA" id="ARBA00022598"/>
    </source>
</evidence>
<dbReference type="InterPro" id="IPR000713">
    <property type="entry name" value="Mur_ligase_N"/>
</dbReference>
<dbReference type="PANTHER" id="PTHR43024:SF1">
    <property type="entry name" value="UDP-N-ACETYLMURAMOYL-TRIPEPTIDE--D-ALANYL-D-ALANINE LIGASE"/>
    <property type="match status" value="1"/>
</dbReference>
<dbReference type="Proteomes" id="UP000886129">
    <property type="component" value="Unassembled WGS sequence"/>
</dbReference>
<dbReference type="PANTHER" id="PTHR43024">
    <property type="entry name" value="UDP-N-ACETYLMURAMOYL-TRIPEPTIDE--D-ALANYL-D-ALANINE LIGASE"/>
    <property type="match status" value="1"/>
</dbReference>
<evidence type="ECO:0000256" key="3">
    <source>
        <dbReference type="ARBA" id="ARBA00022840"/>
    </source>
</evidence>
<evidence type="ECO:0000259" key="4">
    <source>
        <dbReference type="Pfam" id="PF01225"/>
    </source>
</evidence>
<dbReference type="InterPro" id="IPR013221">
    <property type="entry name" value="Mur_ligase_cen"/>
</dbReference>
<dbReference type="SUPFAM" id="SSF53623">
    <property type="entry name" value="MurD-like peptide ligases, catalytic domain"/>
    <property type="match status" value="1"/>
</dbReference>